<dbReference type="PANTHER" id="PTHR11319:SF35">
    <property type="entry name" value="OUTER MEMBRANE PROTEIN PMPC-RELATED"/>
    <property type="match status" value="1"/>
</dbReference>
<dbReference type="OrthoDB" id="5950997at2759"/>
<keyword evidence="1" id="KW-0812">Transmembrane</keyword>
<dbReference type="PANTHER" id="PTHR11319">
    <property type="entry name" value="G PROTEIN-COUPLED RECEPTOR-RELATED"/>
    <property type="match status" value="1"/>
</dbReference>
<dbReference type="KEGG" id="tet:TTHERM_01147110"/>
<proteinExistence type="predicted"/>
<name>Q24F03_TETTS</name>
<sequence length="313" mass="36436">MNYFKLQNSTFKQNVALASGGALFFTEQHGQIYIDNSTIFEKNSAEIGGGLRLLNSFVNLNPKELIQLMKKINFLNNFAFLFGQNFQLGFQTLQVEEIYMQKQGNQEKIEFVYNDFRQAQSSEYLGKLYIKNFKSGDIINMEVSIIDEEGNKFKIDQYCETCQYGTYFLQKYDNFNYTTYMNENQLPQLCKKCPKQANFCQGNMIQLEEGYWRESIQEDNPDLIQYCKNSPQNCREQYPNQIKGCVDGYIGPLCETCDSLGEVCLNKLHLNHSIYTKTGTQQLLSKSFKQHRYFLEPITLAPKLTRLSNKLFC</sequence>
<protein>
    <submittedName>
        <fullName evidence="1">Transmembrane protein</fullName>
    </submittedName>
</protein>
<dbReference type="AlphaFoldDB" id="Q24F03"/>
<keyword evidence="2" id="KW-1185">Reference proteome</keyword>
<gene>
    <name evidence="1" type="ORF">TTHERM_01147110</name>
</gene>
<reference evidence="2" key="1">
    <citation type="journal article" date="2006" name="PLoS Biol.">
        <title>Macronuclear genome sequence of the ciliate Tetrahymena thermophila, a model eukaryote.</title>
        <authorList>
            <person name="Eisen J.A."/>
            <person name="Coyne R.S."/>
            <person name="Wu M."/>
            <person name="Wu D."/>
            <person name="Thiagarajan M."/>
            <person name="Wortman J.R."/>
            <person name="Badger J.H."/>
            <person name="Ren Q."/>
            <person name="Amedeo P."/>
            <person name="Jones K.M."/>
            <person name="Tallon L.J."/>
            <person name="Delcher A.L."/>
            <person name="Salzberg S.L."/>
            <person name="Silva J.C."/>
            <person name="Haas B.J."/>
            <person name="Majoros W.H."/>
            <person name="Farzad M."/>
            <person name="Carlton J.M."/>
            <person name="Smith R.K. Jr."/>
            <person name="Garg J."/>
            <person name="Pearlman R.E."/>
            <person name="Karrer K.M."/>
            <person name="Sun L."/>
            <person name="Manning G."/>
            <person name="Elde N.C."/>
            <person name="Turkewitz A.P."/>
            <person name="Asai D.J."/>
            <person name="Wilkes D.E."/>
            <person name="Wang Y."/>
            <person name="Cai H."/>
            <person name="Collins K."/>
            <person name="Stewart B.A."/>
            <person name="Lee S.R."/>
            <person name="Wilamowska K."/>
            <person name="Weinberg Z."/>
            <person name="Ruzzo W.L."/>
            <person name="Wloga D."/>
            <person name="Gaertig J."/>
            <person name="Frankel J."/>
            <person name="Tsao C.-C."/>
            <person name="Gorovsky M.A."/>
            <person name="Keeling P.J."/>
            <person name="Waller R.F."/>
            <person name="Patron N.J."/>
            <person name="Cherry J.M."/>
            <person name="Stover N.A."/>
            <person name="Krieger C.J."/>
            <person name="del Toro C."/>
            <person name="Ryder H.F."/>
            <person name="Williamson S.C."/>
            <person name="Barbeau R.A."/>
            <person name="Hamilton E.P."/>
            <person name="Orias E."/>
        </authorList>
    </citation>
    <scope>NUCLEOTIDE SEQUENCE [LARGE SCALE GENOMIC DNA]</scope>
    <source>
        <strain evidence="2">SB210</strain>
    </source>
</reference>
<dbReference type="RefSeq" id="XP_001026597.2">
    <property type="nucleotide sequence ID" value="XM_001026597.2"/>
</dbReference>
<organism evidence="1 2">
    <name type="scientific">Tetrahymena thermophila (strain SB210)</name>
    <dbReference type="NCBI Taxonomy" id="312017"/>
    <lineage>
        <taxon>Eukaryota</taxon>
        <taxon>Sar</taxon>
        <taxon>Alveolata</taxon>
        <taxon>Ciliophora</taxon>
        <taxon>Intramacronucleata</taxon>
        <taxon>Oligohymenophorea</taxon>
        <taxon>Hymenostomatida</taxon>
        <taxon>Tetrahymenina</taxon>
        <taxon>Tetrahymenidae</taxon>
        <taxon>Tetrahymena</taxon>
    </lineage>
</organism>
<evidence type="ECO:0000313" key="2">
    <source>
        <dbReference type="Proteomes" id="UP000009168"/>
    </source>
</evidence>
<accession>Q24F03</accession>
<keyword evidence="1" id="KW-0472">Membrane</keyword>
<evidence type="ECO:0000313" key="1">
    <source>
        <dbReference type="EMBL" id="EAS06352.2"/>
    </source>
</evidence>
<dbReference type="GeneID" id="7833119"/>
<dbReference type="Proteomes" id="UP000009168">
    <property type="component" value="Unassembled WGS sequence"/>
</dbReference>
<dbReference type="HOGENOM" id="CLU_635373_0_0_1"/>
<dbReference type="EMBL" id="GG662298">
    <property type="protein sequence ID" value="EAS06352.2"/>
    <property type="molecule type" value="Genomic_DNA"/>
</dbReference>
<dbReference type="InParanoid" id="Q24F03"/>